<evidence type="ECO:0000313" key="13">
    <source>
        <dbReference type="Proteomes" id="UP001373196"/>
    </source>
</evidence>
<keyword evidence="6 9" id="KW-0443">Lipid metabolism</keyword>
<dbReference type="CDD" id="cd00830">
    <property type="entry name" value="KAS_III"/>
    <property type="match status" value="1"/>
</dbReference>
<evidence type="ECO:0000256" key="7">
    <source>
        <dbReference type="ARBA" id="ARBA00023160"/>
    </source>
</evidence>
<reference evidence="12" key="1">
    <citation type="submission" date="2024-03" db="EMBL/GenBank/DDBJ databases">
        <authorList>
            <person name="Plomp N."/>
            <person name="Harmsen H.J."/>
        </authorList>
    </citation>
    <scope>NUCLEOTIDE SEQUENCE</scope>
    <source>
        <strain evidence="12">HTF-128</strain>
    </source>
</reference>
<dbReference type="GO" id="GO:0004315">
    <property type="term" value="F:3-oxoacyl-[acyl-carrier-protein] synthase activity"/>
    <property type="evidence" value="ECO:0007669"/>
    <property type="project" value="InterPro"/>
</dbReference>
<accession>A0AB35Y543</accession>
<keyword evidence="3 9" id="KW-0444">Lipid biosynthesis</keyword>
<dbReference type="InterPro" id="IPR013747">
    <property type="entry name" value="ACP_syn_III_C"/>
</dbReference>
<comment type="caution">
    <text evidence="12">The sequence shown here is derived from an EMBL/GenBank/DDBJ whole genome shotgun (WGS) entry which is preliminary data.</text>
</comment>
<dbReference type="RefSeq" id="WP_339395220.1">
    <property type="nucleotide sequence ID" value="NZ_JBBFGL010000004.1"/>
</dbReference>
<comment type="catalytic activity">
    <reaction evidence="9">
        <text>malonyl-[ACP] + acetyl-CoA + H(+) = 3-oxobutanoyl-[ACP] + CO2 + CoA</text>
        <dbReference type="Rhea" id="RHEA:12080"/>
        <dbReference type="Rhea" id="RHEA-COMP:9623"/>
        <dbReference type="Rhea" id="RHEA-COMP:9625"/>
        <dbReference type="ChEBI" id="CHEBI:15378"/>
        <dbReference type="ChEBI" id="CHEBI:16526"/>
        <dbReference type="ChEBI" id="CHEBI:57287"/>
        <dbReference type="ChEBI" id="CHEBI:57288"/>
        <dbReference type="ChEBI" id="CHEBI:78449"/>
        <dbReference type="ChEBI" id="CHEBI:78450"/>
        <dbReference type="EC" id="2.3.1.180"/>
    </reaction>
</comment>
<dbReference type="InterPro" id="IPR016039">
    <property type="entry name" value="Thiolase-like"/>
</dbReference>
<dbReference type="GO" id="GO:0006633">
    <property type="term" value="P:fatty acid biosynthetic process"/>
    <property type="evidence" value="ECO:0007669"/>
    <property type="project" value="UniProtKB-UniRule"/>
</dbReference>
<dbReference type="AlphaFoldDB" id="A0AB35Y543"/>
<evidence type="ECO:0000256" key="3">
    <source>
        <dbReference type="ARBA" id="ARBA00022516"/>
    </source>
</evidence>
<gene>
    <name evidence="9" type="primary">fabH</name>
    <name evidence="12" type="ORF">WF834_05830</name>
</gene>
<evidence type="ECO:0000256" key="9">
    <source>
        <dbReference type="HAMAP-Rule" id="MF_01815"/>
    </source>
</evidence>
<dbReference type="GO" id="GO:0033818">
    <property type="term" value="F:beta-ketoacyl-acyl-carrier-protein synthase III activity"/>
    <property type="evidence" value="ECO:0007669"/>
    <property type="project" value="UniProtKB-UniRule"/>
</dbReference>
<evidence type="ECO:0000259" key="11">
    <source>
        <dbReference type="Pfam" id="PF08545"/>
    </source>
</evidence>
<comment type="similarity">
    <text evidence="1 9">Belongs to the thiolase-like superfamily. FabH family.</text>
</comment>
<dbReference type="NCBIfam" id="NF006829">
    <property type="entry name" value="PRK09352.1"/>
    <property type="match status" value="1"/>
</dbReference>
<dbReference type="GO" id="GO:0005737">
    <property type="term" value="C:cytoplasm"/>
    <property type="evidence" value="ECO:0007669"/>
    <property type="project" value="UniProtKB-SubCell"/>
</dbReference>
<name>A0AB35Y543_9FIRM</name>
<evidence type="ECO:0000256" key="6">
    <source>
        <dbReference type="ARBA" id="ARBA00023098"/>
    </source>
</evidence>
<proteinExistence type="inferred from homology"/>
<feature type="domain" description="Beta-ketoacyl-[acyl-carrier-protein] synthase III C-terminal" evidence="10">
    <location>
        <begin position="226"/>
        <end position="315"/>
    </location>
</feature>
<feature type="region of interest" description="ACP-binding" evidence="9">
    <location>
        <begin position="243"/>
        <end position="247"/>
    </location>
</feature>
<keyword evidence="5 9" id="KW-0276">Fatty acid metabolism</keyword>
<evidence type="ECO:0000313" key="12">
    <source>
        <dbReference type="EMBL" id="MEJ5195702.1"/>
    </source>
</evidence>
<evidence type="ECO:0000256" key="1">
    <source>
        <dbReference type="ARBA" id="ARBA00008642"/>
    </source>
</evidence>
<feature type="active site" evidence="9">
    <location>
        <position position="242"/>
    </location>
</feature>
<evidence type="ECO:0000256" key="2">
    <source>
        <dbReference type="ARBA" id="ARBA00022490"/>
    </source>
</evidence>
<comment type="subcellular location">
    <subcellularLocation>
        <location evidence="9">Cytoplasm</location>
    </subcellularLocation>
</comment>
<evidence type="ECO:0000256" key="4">
    <source>
        <dbReference type="ARBA" id="ARBA00022679"/>
    </source>
</evidence>
<dbReference type="Gene3D" id="3.40.47.10">
    <property type="match status" value="1"/>
</dbReference>
<feature type="active site" evidence="9">
    <location>
        <position position="272"/>
    </location>
</feature>
<dbReference type="InterPro" id="IPR013751">
    <property type="entry name" value="ACP_syn_III_N"/>
</dbReference>
<organism evidence="12 13">
    <name type="scientific">Faecalibacterium wellingii</name>
    <dbReference type="NCBI Taxonomy" id="2929491"/>
    <lineage>
        <taxon>Bacteria</taxon>
        <taxon>Bacillati</taxon>
        <taxon>Bacillota</taxon>
        <taxon>Clostridia</taxon>
        <taxon>Eubacteriales</taxon>
        <taxon>Oscillospiraceae</taxon>
        <taxon>Faecalibacterium</taxon>
    </lineage>
</organism>
<dbReference type="EC" id="2.3.1.180" evidence="9"/>
<dbReference type="Proteomes" id="UP001373196">
    <property type="component" value="Unassembled WGS sequence"/>
</dbReference>
<dbReference type="Pfam" id="PF08541">
    <property type="entry name" value="ACP_syn_III_C"/>
    <property type="match status" value="1"/>
</dbReference>
<dbReference type="InterPro" id="IPR004655">
    <property type="entry name" value="FabH"/>
</dbReference>
<evidence type="ECO:0000256" key="8">
    <source>
        <dbReference type="ARBA" id="ARBA00023315"/>
    </source>
</evidence>
<dbReference type="SUPFAM" id="SSF53901">
    <property type="entry name" value="Thiolase-like"/>
    <property type="match status" value="1"/>
</dbReference>
<comment type="function">
    <text evidence="9">Catalyzes the condensation reaction of fatty acid synthesis by the addition to an acyl acceptor of two carbons from malonyl-ACP. Catalyzes the first condensation reaction which initiates fatty acid synthesis and may therefore play a role in governing the total rate of fatty acid production. Possesses both acetoacetyl-ACP synthase and acetyl transacylase activities. Its substrate specificity determines the biosynthesis of branched-chain and/or straight-chain of fatty acids.</text>
</comment>
<comment type="domain">
    <text evidence="9">The last Arg residue of the ACP-binding site is essential for the weak association between ACP/AcpP and FabH.</text>
</comment>
<evidence type="ECO:0000256" key="5">
    <source>
        <dbReference type="ARBA" id="ARBA00022832"/>
    </source>
</evidence>
<dbReference type="PANTHER" id="PTHR34069:SF2">
    <property type="entry name" value="BETA-KETOACYL-[ACYL-CARRIER-PROTEIN] SYNTHASE III"/>
    <property type="match status" value="1"/>
</dbReference>
<feature type="domain" description="Beta-ketoacyl-[acyl-carrier-protein] synthase III N-terminal" evidence="11">
    <location>
        <begin position="109"/>
        <end position="173"/>
    </location>
</feature>
<dbReference type="GO" id="GO:0044550">
    <property type="term" value="P:secondary metabolite biosynthetic process"/>
    <property type="evidence" value="ECO:0007669"/>
    <property type="project" value="TreeGrafter"/>
</dbReference>
<keyword evidence="9" id="KW-0511">Multifunctional enzyme</keyword>
<sequence>MNAALRLIATGGALPGRTVTNEDLSRMVDTSDEWITTRTGIRARHWCGENESAATLAIAAAKQALSRSGLAPADIGCCICATLSAPDATPSVACQIQAALSLPENCPALDVNAACSGFLYGTAVARGLLATMGGRHALVVGCEALSRLIDPTDRSTCVLFGDGAGAAVFELTAASVPFAVTLGARGDAAIHAGGPNREGSAPITMDGKAVFRFAVDALPRCLHAVLEETGKTLDELDWVVCHQANSRIIDHCVRALKADPAKFYKNMERHGNTSAASIPVALNELAESGQLKPGQLLACIGFGGGLTWGGMIVEYDPLRR</sequence>
<keyword evidence="4 9" id="KW-0808">Transferase</keyword>
<dbReference type="Pfam" id="PF08545">
    <property type="entry name" value="ACP_syn_III"/>
    <property type="match status" value="1"/>
</dbReference>
<keyword evidence="2 9" id="KW-0963">Cytoplasm</keyword>
<comment type="pathway">
    <text evidence="9">Lipid metabolism; fatty acid biosynthesis.</text>
</comment>
<dbReference type="NCBIfam" id="TIGR00747">
    <property type="entry name" value="fabH"/>
    <property type="match status" value="1"/>
</dbReference>
<comment type="subunit">
    <text evidence="9">Homodimer.</text>
</comment>
<dbReference type="HAMAP" id="MF_01815">
    <property type="entry name" value="FabH"/>
    <property type="match status" value="1"/>
</dbReference>
<evidence type="ECO:0000259" key="10">
    <source>
        <dbReference type="Pfam" id="PF08541"/>
    </source>
</evidence>
<feature type="active site" evidence="9">
    <location>
        <position position="115"/>
    </location>
</feature>
<protein>
    <recommendedName>
        <fullName evidence="9">Beta-ketoacyl-[acyl-carrier-protein] synthase III</fullName>
        <shortName evidence="9">Beta-ketoacyl-ACP synthase III</shortName>
        <shortName evidence="9">KAS III</shortName>
        <ecNumber evidence="9">2.3.1.180</ecNumber>
    </recommendedName>
    <alternativeName>
        <fullName evidence="9">3-oxoacyl-[acyl-carrier-protein] synthase 3</fullName>
    </alternativeName>
    <alternativeName>
        <fullName evidence="9">3-oxoacyl-[acyl-carrier-protein] synthase III</fullName>
    </alternativeName>
</protein>
<keyword evidence="8 9" id="KW-0012">Acyltransferase</keyword>
<dbReference type="EMBL" id="JBBFGL010000004">
    <property type="protein sequence ID" value="MEJ5195702.1"/>
    <property type="molecule type" value="Genomic_DNA"/>
</dbReference>
<keyword evidence="7 9" id="KW-0275">Fatty acid biosynthesis</keyword>
<dbReference type="PANTHER" id="PTHR34069">
    <property type="entry name" value="3-OXOACYL-[ACYL-CARRIER-PROTEIN] SYNTHASE 3"/>
    <property type="match status" value="1"/>
</dbReference>